<sequence length="339" mass="38294">MDGAIVRAGRILYPAPAGAMARVEAGPGSRANNKRDRNAKHVFSCSSCDRHGIARTSALITGKAKSCECLEKASDREFFERQQNKMYHLTSYDRKALLTAIVIGDTGSAIFQRFAKRERDFLFRTERKRLMAKPGRFLRTVAREIRAAQKAGRKPISVCSAHELTLGEGWLICREVERRQKLAVKDAKSKWSKLSPEQRREIIAEVEAVKQILYDSIFAAYQGDVTDVAPFGWFAEARYWGELTRNEYCGTGRRKKSADYAIEVLETIGDLEAVIAFGVTLDQFQLVIDRTIAGRAGRRKNKRKKQKQSEAERTTRYWVQYIPAKIVAAHISLSLDNAA</sequence>
<organism evidence="1 2">
    <name type="scientific">Edaphobacter modestus</name>
    <dbReference type="NCBI Taxonomy" id="388466"/>
    <lineage>
        <taxon>Bacteria</taxon>
        <taxon>Pseudomonadati</taxon>
        <taxon>Acidobacteriota</taxon>
        <taxon>Terriglobia</taxon>
        <taxon>Terriglobales</taxon>
        <taxon>Acidobacteriaceae</taxon>
        <taxon>Edaphobacter</taxon>
    </lineage>
</organism>
<dbReference type="AlphaFoldDB" id="A0A4Q7YSV9"/>
<reference evidence="1 2" key="1">
    <citation type="submission" date="2019-02" db="EMBL/GenBank/DDBJ databases">
        <title>Genomic Encyclopedia of Archaeal and Bacterial Type Strains, Phase II (KMG-II): from individual species to whole genera.</title>
        <authorList>
            <person name="Goeker M."/>
        </authorList>
    </citation>
    <scope>NUCLEOTIDE SEQUENCE [LARGE SCALE GENOMIC DNA]</scope>
    <source>
        <strain evidence="1 2">DSM 18101</strain>
    </source>
</reference>
<gene>
    <name evidence="1" type="ORF">BDD14_1795</name>
</gene>
<dbReference type="EMBL" id="SHKW01000001">
    <property type="protein sequence ID" value="RZU40344.1"/>
    <property type="molecule type" value="Genomic_DNA"/>
</dbReference>
<proteinExistence type="predicted"/>
<evidence type="ECO:0000313" key="2">
    <source>
        <dbReference type="Proteomes" id="UP000292958"/>
    </source>
</evidence>
<accession>A0A4Q7YSV9</accession>
<name>A0A4Q7YSV9_9BACT</name>
<keyword evidence="2" id="KW-1185">Reference proteome</keyword>
<protein>
    <submittedName>
        <fullName evidence="1">Uncharacterized protein</fullName>
    </submittedName>
</protein>
<evidence type="ECO:0000313" key="1">
    <source>
        <dbReference type="EMBL" id="RZU40344.1"/>
    </source>
</evidence>
<dbReference type="Proteomes" id="UP000292958">
    <property type="component" value="Unassembled WGS sequence"/>
</dbReference>
<comment type="caution">
    <text evidence="1">The sequence shown here is derived from an EMBL/GenBank/DDBJ whole genome shotgun (WGS) entry which is preliminary data.</text>
</comment>